<organism evidence="9 10">
    <name type="scientific">Nepenthes gracilis</name>
    <name type="common">Slender pitcher plant</name>
    <dbReference type="NCBI Taxonomy" id="150966"/>
    <lineage>
        <taxon>Eukaryota</taxon>
        <taxon>Viridiplantae</taxon>
        <taxon>Streptophyta</taxon>
        <taxon>Embryophyta</taxon>
        <taxon>Tracheophyta</taxon>
        <taxon>Spermatophyta</taxon>
        <taxon>Magnoliopsida</taxon>
        <taxon>eudicotyledons</taxon>
        <taxon>Gunneridae</taxon>
        <taxon>Pentapetalae</taxon>
        <taxon>Caryophyllales</taxon>
        <taxon>Nepenthaceae</taxon>
        <taxon>Nepenthes</taxon>
    </lineage>
</organism>
<dbReference type="GO" id="GO:0005524">
    <property type="term" value="F:ATP binding"/>
    <property type="evidence" value="ECO:0007669"/>
    <property type="project" value="UniProtKB-UniRule"/>
</dbReference>
<keyword evidence="5" id="KW-0805">Transcription regulation</keyword>
<comment type="subcellular location">
    <subcellularLocation>
        <location evidence="1 4 5">Nucleus</location>
    </subcellularLocation>
</comment>
<dbReference type="GO" id="GO:0006355">
    <property type="term" value="P:regulation of DNA-templated transcription"/>
    <property type="evidence" value="ECO:0007669"/>
    <property type="project" value="InterPro"/>
</dbReference>
<dbReference type="InterPro" id="IPR031137">
    <property type="entry name" value="GRF"/>
</dbReference>
<dbReference type="PROSITE" id="PS51666">
    <property type="entry name" value="QLQ"/>
    <property type="match status" value="1"/>
</dbReference>
<dbReference type="PANTHER" id="PTHR31602">
    <property type="entry name" value="GROWTH-REGULATING FACTOR 5"/>
    <property type="match status" value="1"/>
</dbReference>
<gene>
    <name evidence="9" type="ORF">Nepgr_021563</name>
</gene>
<feature type="region of interest" description="Disordered" evidence="6">
    <location>
        <begin position="508"/>
        <end position="553"/>
    </location>
</feature>
<feature type="region of interest" description="Disordered" evidence="6">
    <location>
        <begin position="257"/>
        <end position="279"/>
    </location>
</feature>
<dbReference type="SMART" id="SM00951">
    <property type="entry name" value="QLQ"/>
    <property type="match status" value="1"/>
</dbReference>
<evidence type="ECO:0000259" key="8">
    <source>
        <dbReference type="PROSITE" id="PS51667"/>
    </source>
</evidence>
<feature type="domain" description="QLQ" evidence="7">
    <location>
        <begin position="138"/>
        <end position="173"/>
    </location>
</feature>
<comment type="function">
    <text evidence="5">Transcription activator.</text>
</comment>
<sequence>MRGECSSSNGGGIGVSSKASVDDGKFLVVELGLKLEEDDGHNQKLDGDPPFLSNQSGSDGARVTFDKLGTAYLSEIRDGDAAATATAVTASSVGSGGDGAGDGSVAAVRSPLQPFDISNTGYCFFESPGRMATTLRFPFTAAQWKELHRQAMIYKYMVASVPVPHDLLFPSPTNFSDPSATTSSWGKVSMLNLRWTGKNSKDAEPGRCKRTDGKKWRCSRDVAPNQKYCERHLNRGRPRSRKPVESHVEFPINQTKISAANKTQKSVSNPSNSKLDINGSASKSQCIRGLNTHHESKPSPFELVVSVPPSNERSRSSDWVIKDQGVEQQRRQVELKTMKLATDGSFCSTNSSIPQQDFGDESLNFSSFVDFNSNKHKSDVHNCCPFPNSTASRGFINAWSSALLENTHNSNGNESSNVKLSSSSLALSMAAGDVIHEEMCRIQMGLGVVDSDCNSGDDVKNQIASWLISPNPGGPLAEVLGPKPTTVTGTAPDLSCPDAGNVDLVTPPATTVSSASGFRGKTLPSLSDSSGSNSTIQSQKQRSHLRGSVEVVK</sequence>
<proteinExistence type="inferred from homology"/>
<evidence type="ECO:0000259" key="7">
    <source>
        <dbReference type="PROSITE" id="PS51666"/>
    </source>
</evidence>
<keyword evidence="5" id="KW-0010">Activator</keyword>
<evidence type="ECO:0000313" key="9">
    <source>
        <dbReference type="EMBL" id="GMH19722.1"/>
    </source>
</evidence>
<comment type="caution">
    <text evidence="9">The sequence shown here is derived from an EMBL/GenBank/DDBJ whole genome shotgun (WGS) entry which is preliminary data.</text>
</comment>
<evidence type="ECO:0000256" key="2">
    <source>
        <dbReference type="ARBA" id="ARBA00008122"/>
    </source>
</evidence>
<evidence type="ECO:0000256" key="4">
    <source>
        <dbReference type="PROSITE-ProRule" id="PRU01002"/>
    </source>
</evidence>
<feature type="domain" description="WRC" evidence="8">
    <location>
        <begin position="202"/>
        <end position="246"/>
    </location>
</feature>
<dbReference type="GO" id="GO:0099402">
    <property type="term" value="P:plant organ development"/>
    <property type="evidence" value="ECO:0007669"/>
    <property type="project" value="UniProtKB-ARBA"/>
</dbReference>
<dbReference type="Proteomes" id="UP001279734">
    <property type="component" value="Unassembled WGS sequence"/>
</dbReference>
<dbReference type="InterPro" id="IPR014978">
    <property type="entry name" value="Gln-Leu-Gln_QLQ"/>
</dbReference>
<dbReference type="InterPro" id="IPR014977">
    <property type="entry name" value="WRC_dom"/>
</dbReference>
<protein>
    <recommendedName>
        <fullName evidence="5">Growth-regulating factor</fullName>
    </recommendedName>
</protein>
<dbReference type="GO" id="GO:0006351">
    <property type="term" value="P:DNA-templated transcription"/>
    <property type="evidence" value="ECO:0007669"/>
    <property type="project" value="UniProtKB-UniRule"/>
</dbReference>
<dbReference type="PANTHER" id="PTHR31602:SF101">
    <property type="entry name" value="GROWTH-REGULATING FACTOR 7"/>
    <property type="match status" value="1"/>
</dbReference>
<feature type="short sequence motif" description="Bipartite nuclear localization signal" evidence="4">
    <location>
        <begin position="235"/>
        <end position="242"/>
    </location>
</feature>
<dbReference type="AlphaFoldDB" id="A0AAD3XW18"/>
<dbReference type="Pfam" id="PF08879">
    <property type="entry name" value="WRC"/>
    <property type="match status" value="1"/>
</dbReference>
<keyword evidence="10" id="KW-1185">Reference proteome</keyword>
<comment type="domain">
    <text evidence="5">The QLQ domain and WRC domain may be involved in protein-protein interaction and DNA-binding, respectively.</text>
</comment>
<evidence type="ECO:0000256" key="1">
    <source>
        <dbReference type="ARBA" id="ARBA00004123"/>
    </source>
</evidence>
<reference evidence="9" key="1">
    <citation type="submission" date="2023-05" db="EMBL/GenBank/DDBJ databases">
        <title>Nepenthes gracilis genome sequencing.</title>
        <authorList>
            <person name="Fukushima K."/>
        </authorList>
    </citation>
    <scope>NUCLEOTIDE SEQUENCE</scope>
    <source>
        <strain evidence="9">SING2019-196</strain>
    </source>
</reference>
<dbReference type="PROSITE" id="PS51667">
    <property type="entry name" value="WRC"/>
    <property type="match status" value="1"/>
</dbReference>
<evidence type="ECO:0000313" key="10">
    <source>
        <dbReference type="Proteomes" id="UP001279734"/>
    </source>
</evidence>
<evidence type="ECO:0000256" key="6">
    <source>
        <dbReference type="SAM" id="MobiDB-lite"/>
    </source>
</evidence>
<keyword evidence="3 4" id="KW-0539">Nucleus</keyword>
<accession>A0AAD3XW18</accession>
<keyword evidence="5" id="KW-0804">Transcription</keyword>
<dbReference type="GO" id="GO:0005634">
    <property type="term" value="C:nucleus"/>
    <property type="evidence" value="ECO:0007669"/>
    <property type="project" value="UniProtKB-SubCell"/>
</dbReference>
<feature type="short sequence motif" description="Bipartite nuclear localization signal" evidence="4">
    <location>
        <begin position="207"/>
        <end position="217"/>
    </location>
</feature>
<comment type="similarity">
    <text evidence="2 5">Belongs to the GRF family.</text>
</comment>
<dbReference type="Pfam" id="PF08880">
    <property type="entry name" value="QLQ"/>
    <property type="match status" value="1"/>
</dbReference>
<evidence type="ECO:0000256" key="5">
    <source>
        <dbReference type="RuleBase" id="RU367127"/>
    </source>
</evidence>
<name>A0AAD3XW18_NEPGR</name>
<evidence type="ECO:0000256" key="3">
    <source>
        <dbReference type="ARBA" id="ARBA00023242"/>
    </source>
</evidence>
<dbReference type="EMBL" id="BSYO01000021">
    <property type="protein sequence ID" value="GMH19722.1"/>
    <property type="molecule type" value="Genomic_DNA"/>
</dbReference>
<feature type="region of interest" description="Disordered" evidence="6">
    <location>
        <begin position="39"/>
        <end position="58"/>
    </location>
</feature>
<feature type="compositionally biased region" description="Low complexity" evidence="6">
    <location>
        <begin position="525"/>
        <end position="534"/>
    </location>
</feature>